<dbReference type="NCBIfam" id="NF007526">
    <property type="entry name" value="PRK10139.1"/>
    <property type="match status" value="1"/>
</dbReference>
<dbReference type="PROSITE" id="PS50106">
    <property type="entry name" value="PDZ"/>
    <property type="match status" value="2"/>
</dbReference>
<evidence type="ECO:0000256" key="8">
    <source>
        <dbReference type="ARBA" id="ARBA00022825"/>
    </source>
</evidence>
<evidence type="ECO:0000256" key="7">
    <source>
        <dbReference type="ARBA" id="ARBA00022801"/>
    </source>
</evidence>
<evidence type="ECO:0000256" key="3">
    <source>
        <dbReference type="ARBA" id="ARBA00013035"/>
    </source>
</evidence>
<feature type="domain" description="PDZ" evidence="10">
    <location>
        <begin position="258"/>
        <end position="349"/>
    </location>
</feature>
<accession>A0ABX9FS99</accession>
<gene>
    <name evidence="11" type="ORF">DFQ50_10945</name>
</gene>
<feature type="signal peptide" evidence="9">
    <location>
        <begin position="1"/>
        <end position="20"/>
    </location>
</feature>
<dbReference type="SUPFAM" id="SSF50156">
    <property type="entry name" value="PDZ domain-like"/>
    <property type="match status" value="2"/>
</dbReference>
<dbReference type="Gene3D" id="2.30.42.10">
    <property type="match status" value="2"/>
</dbReference>
<evidence type="ECO:0000256" key="9">
    <source>
        <dbReference type="SAM" id="SignalP"/>
    </source>
</evidence>
<keyword evidence="12" id="KW-1185">Reference proteome</keyword>
<evidence type="ECO:0000259" key="10">
    <source>
        <dbReference type="PROSITE" id="PS50106"/>
    </source>
</evidence>
<reference evidence="11 12" key="1">
    <citation type="submission" date="2018-06" db="EMBL/GenBank/DDBJ databases">
        <title>Genomic Encyclopedia of Type Strains, Phase IV (KMG-IV): sequencing the most valuable type-strain genomes for metagenomic binning, comparative biology and taxonomic classification.</title>
        <authorList>
            <person name="Goeker M."/>
        </authorList>
    </citation>
    <scope>NUCLEOTIDE SEQUENCE [LARGE SCALE GENOMIC DNA]</scope>
    <source>
        <strain evidence="11 12">DSM 27453</strain>
    </source>
</reference>
<evidence type="ECO:0000256" key="1">
    <source>
        <dbReference type="ARBA" id="ARBA00001772"/>
    </source>
</evidence>
<dbReference type="SMART" id="SM00228">
    <property type="entry name" value="PDZ"/>
    <property type="match status" value="2"/>
</dbReference>
<keyword evidence="8" id="KW-0720">Serine protease</keyword>
<dbReference type="CDD" id="cd23084">
    <property type="entry name" value="cpPDZ2_DegP-like"/>
    <property type="match status" value="1"/>
</dbReference>
<dbReference type="Pfam" id="PF13365">
    <property type="entry name" value="Trypsin_2"/>
    <property type="match status" value="1"/>
</dbReference>
<dbReference type="Pfam" id="PF13180">
    <property type="entry name" value="PDZ_2"/>
    <property type="match status" value="1"/>
</dbReference>
<dbReference type="GO" id="GO:0006508">
    <property type="term" value="P:proteolysis"/>
    <property type="evidence" value="ECO:0007669"/>
    <property type="project" value="UniProtKB-KW"/>
</dbReference>
<keyword evidence="6" id="KW-0677">Repeat</keyword>
<dbReference type="InterPro" id="IPR036034">
    <property type="entry name" value="PDZ_sf"/>
</dbReference>
<dbReference type="Gene3D" id="2.40.10.120">
    <property type="match status" value="1"/>
</dbReference>
<dbReference type="GO" id="GO:0008233">
    <property type="term" value="F:peptidase activity"/>
    <property type="evidence" value="ECO:0007669"/>
    <property type="project" value="UniProtKB-KW"/>
</dbReference>
<dbReference type="InterPro" id="IPR009003">
    <property type="entry name" value="Peptidase_S1_PA"/>
</dbReference>
<dbReference type="PANTHER" id="PTHR22939">
    <property type="entry name" value="SERINE PROTEASE FAMILY S1C HTRA-RELATED"/>
    <property type="match status" value="1"/>
</dbReference>
<dbReference type="InterPro" id="IPR001478">
    <property type="entry name" value="PDZ"/>
</dbReference>
<dbReference type="SUPFAM" id="SSF50494">
    <property type="entry name" value="Trypsin-like serine proteases"/>
    <property type="match status" value="1"/>
</dbReference>
<evidence type="ECO:0000256" key="5">
    <source>
        <dbReference type="ARBA" id="ARBA00022729"/>
    </source>
</evidence>
<dbReference type="PANTHER" id="PTHR22939:SF101">
    <property type="entry name" value="PERIPLASMIC PH-DEPENDENT SERINE ENDOPROTEASE DEGQ"/>
    <property type="match status" value="1"/>
</dbReference>
<dbReference type="Proteomes" id="UP000253201">
    <property type="component" value="Unassembled WGS sequence"/>
</dbReference>
<dbReference type="InterPro" id="IPR011782">
    <property type="entry name" value="Pept_S1C_Do"/>
</dbReference>
<dbReference type="RefSeq" id="WP_113858888.1">
    <property type="nucleotide sequence ID" value="NZ_CBDDNA010000004.1"/>
</dbReference>
<proteinExistence type="inferred from homology"/>
<dbReference type="Pfam" id="PF00595">
    <property type="entry name" value="PDZ"/>
    <property type="match status" value="1"/>
</dbReference>
<evidence type="ECO:0000313" key="11">
    <source>
        <dbReference type="EMBL" id="RBP08286.1"/>
    </source>
</evidence>
<keyword evidence="4 11" id="KW-0645">Protease</keyword>
<dbReference type="InterPro" id="IPR001940">
    <property type="entry name" value="Peptidase_S1C"/>
</dbReference>
<name>A0ABX9FS99_9ENTR</name>
<protein>
    <recommendedName>
        <fullName evidence="3">peptidase Do</fullName>
        <ecNumber evidence="3">3.4.21.107</ecNumber>
    </recommendedName>
</protein>
<sequence length="455" mass="47104">MNKKTLLLSALALSVGLSFAVPQVASASIPTQVPGQGALPSLAPMLEKVLPAVVSVQVEGTATPSQRVPEELKKFFGEEGGNEPAQPFEGLGSGVIIDAAKGYVLTNNHVISQAQKISIQLNDGREFDAKLIGSDDQSDIALLQIQGGSKLTQIAIADSDKLRVGDFAVAVGNPFGLGQTATSGIVSALGRSGLNLEGLENFIQTDASINRGNSGGALLNLNGELIGINTAILAPGGGSVGIGFAIPSNMAQILAKQLIQFGEIKRGLLGIRGMEMSADIAKAFNLNVQRGAFVSEVLPNSGSAKAGVKSGDVIVSLNGKALSSFAELRSRIATTEPGSKVKLGLLRDGKPLEVEVTLDKSTSATASAEMIAPQLQGASLSDGQLKDGTKGIVISDVEKGSAAAQVGLHKDDVIIGINRQRTQSIADMRKVLETKPSVIALNVMRGEESIYLLLR</sequence>
<feature type="domain" description="PDZ" evidence="10">
    <location>
        <begin position="355"/>
        <end position="447"/>
    </location>
</feature>
<comment type="similarity">
    <text evidence="2">Belongs to the peptidase S1C family.</text>
</comment>
<dbReference type="EC" id="3.4.21.107" evidence="3"/>
<evidence type="ECO:0000256" key="2">
    <source>
        <dbReference type="ARBA" id="ARBA00010541"/>
    </source>
</evidence>
<keyword evidence="5 9" id="KW-0732">Signal</keyword>
<dbReference type="PRINTS" id="PR00834">
    <property type="entry name" value="PROTEASES2C"/>
</dbReference>
<dbReference type="NCBIfam" id="TIGR02037">
    <property type="entry name" value="degP_htrA_DO"/>
    <property type="match status" value="1"/>
</dbReference>
<comment type="caution">
    <text evidence="11">The sequence shown here is derived from an EMBL/GenBank/DDBJ whole genome shotgun (WGS) entry which is preliminary data.</text>
</comment>
<dbReference type="EMBL" id="QNRL01000009">
    <property type="protein sequence ID" value="RBP08286.1"/>
    <property type="molecule type" value="Genomic_DNA"/>
</dbReference>
<comment type="catalytic activity">
    <reaction evidence="1">
        <text>Acts on substrates that are at least partially unfolded. The cleavage site P1 residue is normally between a pair of hydrophobic residues, such as Val-|-Val.</text>
        <dbReference type="EC" id="3.4.21.107"/>
    </reaction>
</comment>
<organism evidence="11 12">
    <name type="scientific">Pseudocitrobacter faecalis</name>
    <dbReference type="NCBI Taxonomy" id="1398493"/>
    <lineage>
        <taxon>Bacteria</taxon>
        <taxon>Pseudomonadati</taxon>
        <taxon>Pseudomonadota</taxon>
        <taxon>Gammaproteobacteria</taxon>
        <taxon>Enterobacterales</taxon>
        <taxon>Enterobacteriaceae</taxon>
        <taxon>Pseudocitrobacter</taxon>
    </lineage>
</organism>
<keyword evidence="7" id="KW-0378">Hydrolase</keyword>
<dbReference type="CDD" id="cd10839">
    <property type="entry name" value="cpPDZ1_DegP-like"/>
    <property type="match status" value="1"/>
</dbReference>
<evidence type="ECO:0000256" key="4">
    <source>
        <dbReference type="ARBA" id="ARBA00022670"/>
    </source>
</evidence>
<feature type="chain" id="PRO_5047074523" description="peptidase Do" evidence="9">
    <location>
        <begin position="21"/>
        <end position="455"/>
    </location>
</feature>
<evidence type="ECO:0000256" key="6">
    <source>
        <dbReference type="ARBA" id="ARBA00022737"/>
    </source>
</evidence>
<evidence type="ECO:0000313" key="12">
    <source>
        <dbReference type="Proteomes" id="UP000253201"/>
    </source>
</evidence>